<accession>A0AAE0U1K7</accession>
<evidence type="ECO:0000313" key="2">
    <source>
        <dbReference type="Proteomes" id="UP001285441"/>
    </source>
</evidence>
<dbReference type="Proteomes" id="UP001285441">
    <property type="component" value="Unassembled WGS sequence"/>
</dbReference>
<comment type="caution">
    <text evidence="1">The sequence shown here is derived from an EMBL/GenBank/DDBJ whole genome shotgun (WGS) entry which is preliminary data.</text>
</comment>
<dbReference type="EMBL" id="JAULSW010000003">
    <property type="protein sequence ID" value="KAK3387532.1"/>
    <property type="molecule type" value="Genomic_DNA"/>
</dbReference>
<name>A0AAE0U1K7_9PEZI</name>
<evidence type="ECO:0000313" key="1">
    <source>
        <dbReference type="EMBL" id="KAK3387532.1"/>
    </source>
</evidence>
<reference evidence="1" key="1">
    <citation type="journal article" date="2023" name="Mol. Phylogenet. Evol.">
        <title>Genome-scale phylogeny and comparative genomics of the fungal order Sordariales.</title>
        <authorList>
            <person name="Hensen N."/>
            <person name="Bonometti L."/>
            <person name="Westerberg I."/>
            <person name="Brannstrom I.O."/>
            <person name="Guillou S."/>
            <person name="Cros-Aarteil S."/>
            <person name="Calhoun S."/>
            <person name="Haridas S."/>
            <person name="Kuo A."/>
            <person name="Mondo S."/>
            <person name="Pangilinan J."/>
            <person name="Riley R."/>
            <person name="LaButti K."/>
            <person name="Andreopoulos B."/>
            <person name="Lipzen A."/>
            <person name="Chen C."/>
            <person name="Yan M."/>
            <person name="Daum C."/>
            <person name="Ng V."/>
            <person name="Clum A."/>
            <person name="Steindorff A."/>
            <person name="Ohm R.A."/>
            <person name="Martin F."/>
            <person name="Silar P."/>
            <person name="Natvig D.O."/>
            <person name="Lalanne C."/>
            <person name="Gautier V."/>
            <person name="Ament-Velasquez S.L."/>
            <person name="Kruys A."/>
            <person name="Hutchinson M.I."/>
            <person name="Powell A.J."/>
            <person name="Barry K."/>
            <person name="Miller A.N."/>
            <person name="Grigoriev I.V."/>
            <person name="Debuchy R."/>
            <person name="Gladieux P."/>
            <person name="Hiltunen Thoren M."/>
            <person name="Johannesson H."/>
        </authorList>
    </citation>
    <scope>NUCLEOTIDE SEQUENCE</scope>
    <source>
        <strain evidence="1">CBS 232.78</strain>
    </source>
</reference>
<sequence length="180" mass="18718">MTGGASSHARLIMVGVSARQTGRNKLLGGSRASSRAGAVVACVIVSLAAPRSNGFPARAPLGTLVPGSLTPMIIRLLLAAKTRRGRRSVVGCSTVSLSAPRRNTLLLTVSASVGRLTGRGRGLGATNSRMSRNTWLLVSNGRTLLRSCGGSVLHRSSTRVKGRQNLSFGSAVGSIMKWIK</sequence>
<organism evidence="1 2">
    <name type="scientific">Podospora didyma</name>
    <dbReference type="NCBI Taxonomy" id="330526"/>
    <lineage>
        <taxon>Eukaryota</taxon>
        <taxon>Fungi</taxon>
        <taxon>Dikarya</taxon>
        <taxon>Ascomycota</taxon>
        <taxon>Pezizomycotina</taxon>
        <taxon>Sordariomycetes</taxon>
        <taxon>Sordariomycetidae</taxon>
        <taxon>Sordariales</taxon>
        <taxon>Podosporaceae</taxon>
        <taxon>Podospora</taxon>
    </lineage>
</organism>
<gene>
    <name evidence="1" type="ORF">B0H63DRAFT_470252</name>
</gene>
<keyword evidence="2" id="KW-1185">Reference proteome</keyword>
<dbReference type="AlphaFoldDB" id="A0AAE0U1K7"/>
<proteinExistence type="predicted"/>
<protein>
    <submittedName>
        <fullName evidence="1">Uncharacterized protein</fullName>
    </submittedName>
</protein>
<reference evidence="1" key="2">
    <citation type="submission" date="2023-06" db="EMBL/GenBank/DDBJ databases">
        <authorList>
            <consortium name="Lawrence Berkeley National Laboratory"/>
            <person name="Haridas S."/>
            <person name="Hensen N."/>
            <person name="Bonometti L."/>
            <person name="Westerberg I."/>
            <person name="Brannstrom I.O."/>
            <person name="Guillou S."/>
            <person name="Cros-Aarteil S."/>
            <person name="Calhoun S."/>
            <person name="Kuo A."/>
            <person name="Mondo S."/>
            <person name="Pangilinan J."/>
            <person name="Riley R."/>
            <person name="LaButti K."/>
            <person name="Andreopoulos B."/>
            <person name="Lipzen A."/>
            <person name="Chen C."/>
            <person name="Yanf M."/>
            <person name="Daum C."/>
            <person name="Ng V."/>
            <person name="Clum A."/>
            <person name="Steindorff A."/>
            <person name="Ohm R."/>
            <person name="Martin F."/>
            <person name="Silar P."/>
            <person name="Natvig D."/>
            <person name="Lalanne C."/>
            <person name="Gautier V."/>
            <person name="Ament-velasquez S.L."/>
            <person name="Kruys A."/>
            <person name="Hutchinson M.I."/>
            <person name="Powell A.J."/>
            <person name="Barry K."/>
            <person name="Miller A.N."/>
            <person name="Grigoriev I.V."/>
            <person name="Debuchy R."/>
            <person name="Gladieux P."/>
            <person name="Thoren M.H."/>
            <person name="Johannesson H."/>
        </authorList>
    </citation>
    <scope>NUCLEOTIDE SEQUENCE</scope>
    <source>
        <strain evidence="1">CBS 232.78</strain>
    </source>
</reference>